<evidence type="ECO:0000313" key="3">
    <source>
        <dbReference type="Proteomes" id="UP000613582"/>
    </source>
</evidence>
<proteinExistence type="predicted"/>
<accession>A0A8J2V1T8</accession>
<evidence type="ECO:0000313" key="2">
    <source>
        <dbReference type="EMBL" id="GGD04756.1"/>
    </source>
</evidence>
<dbReference type="AlphaFoldDB" id="A0A8J2V1T8"/>
<reference evidence="2" key="1">
    <citation type="journal article" date="2014" name="Int. J. Syst. Evol. Microbiol.">
        <title>Complete genome sequence of Corynebacterium casei LMG S-19264T (=DSM 44701T), isolated from a smear-ripened cheese.</title>
        <authorList>
            <consortium name="US DOE Joint Genome Institute (JGI-PGF)"/>
            <person name="Walter F."/>
            <person name="Albersmeier A."/>
            <person name="Kalinowski J."/>
            <person name="Ruckert C."/>
        </authorList>
    </citation>
    <scope>NUCLEOTIDE SEQUENCE</scope>
    <source>
        <strain evidence="2">CGMCC 1.12921</strain>
    </source>
</reference>
<protein>
    <submittedName>
        <fullName evidence="2">Membrane protein</fullName>
    </submittedName>
</protein>
<dbReference type="Proteomes" id="UP000613582">
    <property type="component" value="Unassembled WGS sequence"/>
</dbReference>
<feature type="transmembrane region" description="Helical" evidence="1">
    <location>
        <begin position="20"/>
        <end position="44"/>
    </location>
</feature>
<comment type="caution">
    <text evidence="2">The sequence shown here is derived from an EMBL/GenBank/DDBJ whole genome shotgun (WGS) entry which is preliminary data.</text>
</comment>
<keyword evidence="1" id="KW-1133">Transmembrane helix</keyword>
<feature type="transmembrane region" description="Helical" evidence="1">
    <location>
        <begin position="93"/>
        <end position="114"/>
    </location>
</feature>
<name>A0A8J2V1T8_9PROT</name>
<reference evidence="2" key="2">
    <citation type="submission" date="2020-09" db="EMBL/GenBank/DDBJ databases">
        <authorList>
            <person name="Sun Q."/>
            <person name="Zhou Y."/>
        </authorList>
    </citation>
    <scope>NUCLEOTIDE SEQUENCE</scope>
    <source>
        <strain evidence="2">CGMCC 1.12921</strain>
    </source>
</reference>
<keyword evidence="3" id="KW-1185">Reference proteome</keyword>
<dbReference type="EMBL" id="BMGH01000001">
    <property type="protein sequence ID" value="GGD04756.1"/>
    <property type="molecule type" value="Genomic_DNA"/>
</dbReference>
<gene>
    <name evidence="2" type="ORF">GCM10011342_12160</name>
</gene>
<feature type="transmembrane region" description="Helical" evidence="1">
    <location>
        <begin position="64"/>
        <end position="87"/>
    </location>
</feature>
<evidence type="ECO:0000256" key="1">
    <source>
        <dbReference type="SAM" id="Phobius"/>
    </source>
</evidence>
<keyword evidence="1" id="KW-0472">Membrane</keyword>
<organism evidence="2 3">
    <name type="scientific">Aquisalinus flavus</name>
    <dbReference type="NCBI Taxonomy" id="1526572"/>
    <lineage>
        <taxon>Bacteria</taxon>
        <taxon>Pseudomonadati</taxon>
        <taxon>Pseudomonadota</taxon>
        <taxon>Alphaproteobacteria</taxon>
        <taxon>Parvularculales</taxon>
        <taxon>Parvularculaceae</taxon>
        <taxon>Aquisalinus</taxon>
    </lineage>
</organism>
<keyword evidence="1" id="KW-0812">Transmembrane</keyword>
<dbReference type="RefSeq" id="WP_188160366.1">
    <property type="nucleotide sequence ID" value="NZ_BMGH01000001.1"/>
</dbReference>
<sequence>MSDLSASEGSSRQDSAQMPVVIYVLYLVGFFIIFTPVVGVILAYVSKARPASWLDSHYDNAIHIFWKGILYMILSVVLICLCIPFFIQEQILPGILVALIGSFAALAQLVWYIVRCVKGIMMASEKRAYPDPESWGF</sequence>